<organism evidence="1 2">
    <name type="scientific">Flavobacterium flevense</name>
    <dbReference type="NCBI Taxonomy" id="983"/>
    <lineage>
        <taxon>Bacteria</taxon>
        <taxon>Pseudomonadati</taxon>
        <taxon>Bacteroidota</taxon>
        <taxon>Flavobacteriia</taxon>
        <taxon>Flavobacteriales</taxon>
        <taxon>Flavobacteriaceae</taxon>
        <taxon>Flavobacterium</taxon>
    </lineage>
</organism>
<evidence type="ECO:0000313" key="1">
    <source>
        <dbReference type="EMBL" id="GEC72144.1"/>
    </source>
</evidence>
<accession>A0A4Y4AZU8</accession>
<gene>
    <name evidence="1" type="ORF">FFL01_16830</name>
</gene>
<dbReference type="Proteomes" id="UP000316775">
    <property type="component" value="Unassembled WGS sequence"/>
</dbReference>
<evidence type="ECO:0000313" key="2">
    <source>
        <dbReference type="Proteomes" id="UP000316775"/>
    </source>
</evidence>
<sequence length="170" mass="19854">MEIKEFYKPITSLVNLILTGEKEITVNNDPIIVIQEFVDAISEYNRDTYNLYFLNRIESFLETCNNDDRFDLLKFYQENDVLLIGASILNEQLADSAKLEGKDFSEILNSMFSDYIVNKEAHPILCFAIYFYVENLSKINIVNGMLSRKEYQKAIKFNSIERDIKDVYAI</sequence>
<comment type="caution">
    <text evidence="1">The sequence shown here is derived from an EMBL/GenBank/DDBJ whole genome shotgun (WGS) entry which is preliminary data.</text>
</comment>
<dbReference type="AlphaFoldDB" id="A0A4Y4AZU8"/>
<proteinExistence type="predicted"/>
<keyword evidence="2" id="KW-1185">Reference proteome</keyword>
<dbReference type="OrthoDB" id="1367687at2"/>
<name>A0A4Y4AZU8_9FLAO</name>
<dbReference type="EMBL" id="BJNP01000015">
    <property type="protein sequence ID" value="GEC72144.1"/>
    <property type="molecule type" value="Genomic_DNA"/>
</dbReference>
<dbReference type="RefSeq" id="WP_073245655.1">
    <property type="nucleotide sequence ID" value="NZ_BJNP01000015.1"/>
</dbReference>
<protein>
    <submittedName>
        <fullName evidence="1">Uncharacterized protein</fullName>
    </submittedName>
</protein>
<reference evidence="1 2" key="1">
    <citation type="submission" date="2019-06" db="EMBL/GenBank/DDBJ databases">
        <title>Whole genome shotgun sequence of Flavobacterium flevense NBRC 14960.</title>
        <authorList>
            <person name="Hosoyama A."/>
            <person name="Uohara A."/>
            <person name="Ohji S."/>
            <person name="Ichikawa N."/>
        </authorList>
    </citation>
    <scope>NUCLEOTIDE SEQUENCE [LARGE SCALE GENOMIC DNA]</scope>
    <source>
        <strain evidence="1 2">NBRC 14960</strain>
    </source>
</reference>